<dbReference type="Pfam" id="PF13233">
    <property type="entry name" value="Complex1_LYR_2"/>
    <property type="match status" value="1"/>
</dbReference>
<protein>
    <recommendedName>
        <fullName evidence="14">Vacuolar protein sorting-associated protein 35</fullName>
    </recommendedName>
    <alternativeName>
        <fullName evidence="15">Vesicle protein sorting 35</fullName>
    </alternativeName>
</protein>
<dbReference type="GO" id="GO:0000139">
    <property type="term" value="C:Golgi membrane"/>
    <property type="evidence" value="ECO:0007669"/>
    <property type="project" value="UniProtKB-SubCell"/>
</dbReference>
<dbReference type="GO" id="GO:0010628">
    <property type="term" value="P:positive regulation of gene expression"/>
    <property type="evidence" value="ECO:0007669"/>
    <property type="project" value="UniProtKB-ARBA"/>
</dbReference>
<dbReference type="Gene3D" id="1.25.40.660">
    <property type="entry name" value="Vacuolar protein sorting-associated protein 35, helical subcomplex Vps35-C"/>
    <property type="match status" value="4"/>
</dbReference>
<keyword evidence="7" id="KW-0813">Transport</keyword>
<dbReference type="InterPro" id="IPR005378">
    <property type="entry name" value="Vps35"/>
</dbReference>
<dbReference type="GO" id="GO:0009967">
    <property type="term" value="P:positive regulation of signal transduction"/>
    <property type="evidence" value="ECO:0007669"/>
    <property type="project" value="UniProtKB-ARBA"/>
</dbReference>
<keyword evidence="10" id="KW-0967">Endosome</keyword>
<evidence type="ECO:0000256" key="15">
    <source>
        <dbReference type="ARBA" id="ARBA00083192"/>
    </source>
</evidence>
<dbReference type="FunFam" id="1.25.40.660:FF:000001">
    <property type="entry name" value="Vacuolar protein sorting-associated protein 35"/>
    <property type="match status" value="3"/>
</dbReference>
<dbReference type="GO" id="GO:0042147">
    <property type="term" value="P:retrograde transport, endosome to Golgi"/>
    <property type="evidence" value="ECO:0007669"/>
    <property type="project" value="InterPro"/>
</dbReference>
<evidence type="ECO:0000256" key="6">
    <source>
        <dbReference type="ARBA" id="ARBA00006536"/>
    </source>
</evidence>
<keyword evidence="13" id="KW-0472">Membrane</keyword>
<keyword evidence="17" id="KW-1185">Reference proteome</keyword>
<dbReference type="GO" id="GO:0042176">
    <property type="term" value="P:regulation of protein catabolic process"/>
    <property type="evidence" value="ECO:0007669"/>
    <property type="project" value="UniProtKB-ARBA"/>
</dbReference>
<evidence type="ECO:0000256" key="11">
    <source>
        <dbReference type="ARBA" id="ARBA00022927"/>
    </source>
</evidence>
<evidence type="ECO:0000256" key="4">
    <source>
        <dbReference type="ARBA" id="ARBA00004496"/>
    </source>
</evidence>
<reference evidence="16" key="1">
    <citation type="submission" date="2021-12" db="EMBL/GenBank/DDBJ databases">
        <authorList>
            <person name="King R."/>
        </authorList>
    </citation>
    <scope>NUCLEOTIDE SEQUENCE</scope>
</reference>
<keyword evidence="8" id="KW-0963">Cytoplasm</keyword>
<dbReference type="GO" id="GO:0005770">
    <property type="term" value="C:late endosome"/>
    <property type="evidence" value="ECO:0007669"/>
    <property type="project" value="UniProtKB-SubCell"/>
</dbReference>
<evidence type="ECO:0000256" key="14">
    <source>
        <dbReference type="ARBA" id="ARBA00072998"/>
    </source>
</evidence>
<dbReference type="Proteomes" id="UP001154078">
    <property type="component" value="Chromosome 2"/>
</dbReference>
<dbReference type="GO" id="GO:0005829">
    <property type="term" value="C:cytosol"/>
    <property type="evidence" value="ECO:0007669"/>
    <property type="project" value="GOC"/>
</dbReference>
<evidence type="ECO:0000256" key="3">
    <source>
        <dbReference type="ARBA" id="ARBA00004412"/>
    </source>
</evidence>
<keyword evidence="12" id="KW-0333">Golgi apparatus</keyword>
<dbReference type="CDD" id="cd20270">
    <property type="entry name" value="Complex1_LYR_SDHAF3_LYRM10"/>
    <property type="match status" value="1"/>
</dbReference>
<dbReference type="GO" id="GO:0050793">
    <property type="term" value="P:regulation of developmental process"/>
    <property type="evidence" value="ECO:0007669"/>
    <property type="project" value="UniProtKB-ARBA"/>
</dbReference>
<dbReference type="GO" id="GO:0030906">
    <property type="term" value="C:retromer, cargo-selective complex"/>
    <property type="evidence" value="ECO:0007669"/>
    <property type="project" value="InterPro"/>
</dbReference>
<evidence type="ECO:0000313" key="17">
    <source>
        <dbReference type="Proteomes" id="UP001154078"/>
    </source>
</evidence>
<dbReference type="OrthoDB" id="10258141at2759"/>
<keyword evidence="11" id="KW-0653">Protein transport</keyword>
<evidence type="ECO:0000256" key="10">
    <source>
        <dbReference type="ARBA" id="ARBA00022753"/>
    </source>
</evidence>
<dbReference type="GO" id="GO:0032880">
    <property type="term" value="P:regulation of protein localization"/>
    <property type="evidence" value="ECO:0007669"/>
    <property type="project" value="UniProtKB-ARBA"/>
</dbReference>
<dbReference type="GO" id="GO:0031748">
    <property type="term" value="F:D1 dopamine receptor binding"/>
    <property type="evidence" value="ECO:0007669"/>
    <property type="project" value="UniProtKB-ARBA"/>
</dbReference>
<name>A0A9P0AV83_BRAAE</name>
<dbReference type="GO" id="GO:0031647">
    <property type="term" value="P:regulation of protein stability"/>
    <property type="evidence" value="ECO:0007669"/>
    <property type="project" value="UniProtKB-ARBA"/>
</dbReference>
<dbReference type="FunFam" id="1.25.40.660:FF:000003">
    <property type="entry name" value="Vacuolar protein sorting-associated protein 35"/>
    <property type="match status" value="1"/>
</dbReference>
<evidence type="ECO:0000313" key="16">
    <source>
        <dbReference type="EMBL" id="CAH0550400.1"/>
    </source>
</evidence>
<evidence type="ECO:0000256" key="12">
    <source>
        <dbReference type="ARBA" id="ARBA00023034"/>
    </source>
</evidence>
<dbReference type="InterPro" id="IPR042491">
    <property type="entry name" value="Vps35_C"/>
</dbReference>
<evidence type="ECO:0000256" key="9">
    <source>
        <dbReference type="ARBA" id="ARBA00022553"/>
    </source>
</evidence>
<sequence length="1843" mass="209511">MSYSNVQRVRILYKTILKLHRGLPDELQVIGTNYAMDEFRRHKTCSLSEAETFINEWTHYAIDLAKQLGIRGPLTSTTKTFGAPLSSCDLESLRDEQINQLYELMVAAKAEAEKPTTPPQISPVEEQEKYLHDALGVVKAQAFHMKRALDKNKLMEALKNASAMLTELRTSLLSPKSYYELYMAITDELRHMELYLVDEFRKGRKVTDLYELVQYAGNIVPRLYLLITVGLVYIKTNTSLRRDLLKDLVEMCRGVQHPLRGLFLRNYLLQCTRNVLPDAPDVDTDCPEGTVKDSIDFVLMNFAEMNKLWVRMQHQGHSRERQNREREREELRILVGTNLVRLSQLESVTLEKYQKSVLPGILEQVVSCRDAIAQEYLMECIIQVFPDEFHIQTLNPFLKSCAELEVGVNVKNIVISLMERLAAFSQRSDALGSDGVSILQEVQLFEIFSNQVSLIIANRQYLPPEDMVALQVALVNLALKCYPDRIDYIDKVMLSSVEVLQRLGMEHLESNTSVAKELQKLLKIPLDNYNDLLMVLKLKHYAGLMQHLDYYGRKALSIYILTNALDNETIVPSQEEVEQALTLLNTLVNDKNEAPGTQVDLEELAEEQCLLARFVHQLKSSVLDDQYLILTSARKILGTGGPQRIKYTLPPLVFQAYQLAYKYRDTQDEKWEKKCQKIFQFCHQTITALVKAELADLPLRLYLQGALAIDKIGFENHETVAYEFMSQAFSLYEDEISDSKAQLAAITLIVGTLEQISCFSEENSEPLRTQCALAASKLLKKPDQCRGVATCTHLFWSGKTLATDREESHDGKRVVECLKKGLKIAKQCMDISVQVQLFVELLNHYIYFFEKGNDQVSVQILNQVIGKIKEELPNLESSDETEQITKHFNNTIEHVKSRLDTPDGDGISYVGVDLEELAEKQCLLARFVHQLKSSVLDDQYLILTSARKILGTGGPQRIKYTLPPLVFQAYQLAYKYRDTQDEKWEKKCQKIFQFCHQTITALVKAELADLTLRLYLQGALAIDKIGFENHETVAYEFMSQAFSLYEDEISDSKAQLAAITLIVGTLEQISCFSEENSEPLRTQCALAASKLLKKPDQCRGVATCTHLFWSGKTLATDREESHDGKRVVECLKKGLKIAKQCMDISVQVQLFVELLNHYIYFFEKGNDQVSVQILNQVIGKIKEELPNLESSDETEQITKHFNNTIEHVKSRLDTPDGDGISYVGIQTSREEVEQPLTQLNTLVNDKIEAPGTQFVHQLKSSVLDDQYLILTSARKILGTGGPQRIKYTLPPLVFQAYQLAYKYRDTQDEKWEKKCQKIFQFCHQTITALVKAELADLPLRLYLQGALAIDKIGFENHETVAYEFMSQAFSLYEDEISDSKAQLAAITLIVGTLEQISCFSEENSEPLRTQCALAASKLLKKPDQCRGVATCTHLFWSGKTLATDREESHDGKRVVECLKKGLKIAKQCMDISVQVQLFVELLNHYIYFFEKGNDQVSVQILNQVIGKIKEELPNLESSDETEQITKHFNNTIEHVKSRLETPDGDGISYVGIQTSREEVEQALTQLNTLVNDKIEAPGTQLDLEELAEEQCLLARFVHQLKSSVLDDQYLILTSARKILGTGGPQRIKYTLPPLVFQAYQLAYKYRDTQDEKWEKKCQKIFQFCHQTITALVKAELADLPLRLYLQGALAIDKIGFENHETDEISDSKAQLAAITLIVGTLEQISCFSEENSEPLRTQCALAASKLLKKPDQCRGVATCTHLFWSGKTLATDREESHDGKKVVECLKKGLKIAKQCMDISVQVQLFVELLNHYIYFFEKGNDQVSVQILNQVIGKIKEELPNL</sequence>
<dbReference type="PANTHER" id="PTHR11099">
    <property type="entry name" value="VACUOLAR SORTING PROTEIN 35"/>
    <property type="match status" value="1"/>
</dbReference>
<dbReference type="GO" id="GO:0005769">
    <property type="term" value="C:early endosome"/>
    <property type="evidence" value="ECO:0007669"/>
    <property type="project" value="UniProtKB-SubCell"/>
</dbReference>
<dbReference type="GO" id="GO:0051049">
    <property type="term" value="P:regulation of transport"/>
    <property type="evidence" value="ECO:0007669"/>
    <property type="project" value="UniProtKB-ARBA"/>
</dbReference>
<dbReference type="GO" id="GO:0099639">
    <property type="term" value="P:neurotransmitter receptor transport, endosome to plasma membrane"/>
    <property type="evidence" value="ECO:0007669"/>
    <property type="project" value="UniProtKB-ARBA"/>
</dbReference>
<evidence type="ECO:0000256" key="2">
    <source>
        <dbReference type="ARBA" id="ARBA00004394"/>
    </source>
</evidence>
<dbReference type="PANTHER" id="PTHR11099:SF0">
    <property type="entry name" value="VACUOLAR PROTEIN SORTING-ASSOCIATED PROTEIN 35"/>
    <property type="match status" value="1"/>
</dbReference>
<evidence type="ECO:0000256" key="5">
    <source>
        <dbReference type="ARBA" id="ARBA00004603"/>
    </source>
</evidence>
<gene>
    <name evidence="16" type="ORF">MELIAE_LOCUS3229</name>
</gene>
<keyword evidence="9" id="KW-0597">Phosphoprotein</keyword>
<proteinExistence type="inferred from homology"/>
<evidence type="ECO:0000256" key="8">
    <source>
        <dbReference type="ARBA" id="ARBA00022490"/>
    </source>
</evidence>
<organism evidence="16 17">
    <name type="scientific">Brassicogethes aeneus</name>
    <name type="common">Rape pollen beetle</name>
    <name type="synonym">Meligethes aeneus</name>
    <dbReference type="NCBI Taxonomy" id="1431903"/>
    <lineage>
        <taxon>Eukaryota</taxon>
        <taxon>Metazoa</taxon>
        <taxon>Ecdysozoa</taxon>
        <taxon>Arthropoda</taxon>
        <taxon>Hexapoda</taxon>
        <taxon>Insecta</taxon>
        <taxon>Pterygota</taxon>
        <taxon>Neoptera</taxon>
        <taxon>Endopterygota</taxon>
        <taxon>Coleoptera</taxon>
        <taxon>Polyphaga</taxon>
        <taxon>Cucujiformia</taxon>
        <taxon>Nitidulidae</taxon>
        <taxon>Meligethinae</taxon>
        <taxon>Brassicogethes</taxon>
    </lineage>
</organism>
<dbReference type="Pfam" id="PF03635">
    <property type="entry name" value="Vps35"/>
    <property type="match status" value="4"/>
</dbReference>
<comment type="subcellular location">
    <subcellularLocation>
        <location evidence="4">Cytoplasm</location>
    </subcellularLocation>
    <subcellularLocation>
        <location evidence="3">Early endosome</location>
    </subcellularLocation>
    <subcellularLocation>
        <location evidence="2">Golgi apparatus membrane</location>
    </subcellularLocation>
    <subcellularLocation>
        <location evidence="5">Late endosome</location>
    </subcellularLocation>
    <subcellularLocation>
        <location evidence="1">Membrane</location>
        <topology evidence="1">Peripheral membrane protein</topology>
    </subcellularLocation>
</comment>
<evidence type="ECO:0000256" key="1">
    <source>
        <dbReference type="ARBA" id="ARBA00004170"/>
    </source>
</evidence>
<accession>A0A9P0AV83</accession>
<dbReference type="GO" id="GO:0099175">
    <property type="term" value="P:regulation of postsynapse organization"/>
    <property type="evidence" value="ECO:0007669"/>
    <property type="project" value="UniProtKB-ARBA"/>
</dbReference>
<evidence type="ECO:0000256" key="7">
    <source>
        <dbReference type="ARBA" id="ARBA00022448"/>
    </source>
</evidence>
<dbReference type="EMBL" id="OV121133">
    <property type="protein sequence ID" value="CAH0550400.1"/>
    <property type="molecule type" value="Genomic_DNA"/>
</dbReference>
<evidence type="ECO:0000256" key="13">
    <source>
        <dbReference type="ARBA" id="ARBA00023136"/>
    </source>
</evidence>
<comment type="similarity">
    <text evidence="6">Belongs to the VPS35 family.</text>
</comment>